<dbReference type="InterPro" id="IPR036638">
    <property type="entry name" value="HLH_DNA-bd_sf"/>
</dbReference>
<dbReference type="PROSITE" id="PS50888">
    <property type="entry name" value="BHLH"/>
    <property type="match status" value="1"/>
</dbReference>
<keyword evidence="5" id="KW-0539">Nucleus</keyword>
<keyword evidence="4" id="KW-0804">Transcription</keyword>
<organism evidence="7 8">
    <name type="scientific">Ricinus communis</name>
    <name type="common">Castor bean</name>
    <dbReference type="NCBI Taxonomy" id="3988"/>
    <lineage>
        <taxon>Eukaryota</taxon>
        <taxon>Viridiplantae</taxon>
        <taxon>Streptophyta</taxon>
        <taxon>Embryophyta</taxon>
        <taxon>Tracheophyta</taxon>
        <taxon>Spermatophyta</taxon>
        <taxon>Magnoliopsida</taxon>
        <taxon>eudicotyledons</taxon>
        <taxon>Gunneridae</taxon>
        <taxon>Pentapetalae</taxon>
        <taxon>rosids</taxon>
        <taxon>fabids</taxon>
        <taxon>Malpighiales</taxon>
        <taxon>Euphorbiaceae</taxon>
        <taxon>Acalyphoideae</taxon>
        <taxon>Acalypheae</taxon>
        <taxon>Ricinus</taxon>
    </lineage>
</organism>
<dbReference type="EMBL" id="EQ987110">
    <property type="protein sequence ID" value="EEF23247.1"/>
    <property type="molecule type" value="Genomic_DNA"/>
</dbReference>
<protein>
    <submittedName>
        <fullName evidence="7">DNA binding protein, putative</fullName>
    </submittedName>
</protein>
<accession>B9TLL7</accession>
<dbReference type="GO" id="GO:0005634">
    <property type="term" value="C:nucleus"/>
    <property type="evidence" value="ECO:0007669"/>
    <property type="project" value="UniProtKB-SubCell"/>
</dbReference>
<feature type="domain" description="BHLH" evidence="6">
    <location>
        <begin position="1"/>
        <end position="36"/>
    </location>
</feature>
<dbReference type="InterPro" id="IPR054502">
    <property type="entry name" value="bHLH-TF_ACT-like_plant"/>
</dbReference>
<dbReference type="STRING" id="3988.B9TLL7"/>
<keyword evidence="2" id="KW-0805">Transcription regulation</keyword>
<gene>
    <name evidence="7" type="ORF">RCOM_2067390</name>
</gene>
<dbReference type="GO" id="GO:0046983">
    <property type="term" value="F:protein dimerization activity"/>
    <property type="evidence" value="ECO:0007669"/>
    <property type="project" value="InterPro"/>
</dbReference>
<dbReference type="InParanoid" id="B9TLL7"/>
<dbReference type="Proteomes" id="UP000008311">
    <property type="component" value="Unassembled WGS sequence"/>
</dbReference>
<evidence type="ECO:0000256" key="5">
    <source>
        <dbReference type="ARBA" id="ARBA00023242"/>
    </source>
</evidence>
<evidence type="ECO:0000256" key="1">
    <source>
        <dbReference type="ARBA" id="ARBA00004123"/>
    </source>
</evidence>
<dbReference type="GO" id="GO:0000981">
    <property type="term" value="F:DNA-binding transcription factor activity, RNA polymerase II-specific"/>
    <property type="evidence" value="ECO:0000318"/>
    <property type="project" value="GO_Central"/>
</dbReference>
<dbReference type="SUPFAM" id="SSF47459">
    <property type="entry name" value="HLH, helix-loop-helix DNA-binding domain"/>
    <property type="match status" value="1"/>
</dbReference>
<dbReference type="Pfam" id="PF22754">
    <property type="entry name" value="bHLH-TF_ACT-like_plant"/>
    <property type="match status" value="1"/>
</dbReference>
<evidence type="ECO:0000313" key="7">
    <source>
        <dbReference type="EMBL" id="EEF23247.1"/>
    </source>
</evidence>
<proteinExistence type="predicted"/>
<evidence type="ECO:0000313" key="8">
    <source>
        <dbReference type="Proteomes" id="UP000008311"/>
    </source>
</evidence>
<dbReference type="InterPro" id="IPR011598">
    <property type="entry name" value="bHLH_dom"/>
</dbReference>
<evidence type="ECO:0000256" key="3">
    <source>
        <dbReference type="ARBA" id="ARBA00023125"/>
    </source>
</evidence>
<keyword evidence="8" id="KW-1185">Reference proteome</keyword>
<dbReference type="Pfam" id="PF00010">
    <property type="entry name" value="HLH"/>
    <property type="match status" value="1"/>
</dbReference>
<dbReference type="GO" id="GO:0000978">
    <property type="term" value="F:RNA polymerase II cis-regulatory region sequence-specific DNA binding"/>
    <property type="evidence" value="ECO:0000318"/>
    <property type="project" value="GO_Central"/>
</dbReference>
<dbReference type="GO" id="GO:0006357">
    <property type="term" value="P:regulation of transcription by RNA polymerase II"/>
    <property type="evidence" value="ECO:0000318"/>
    <property type="project" value="GO_Central"/>
</dbReference>
<evidence type="ECO:0000259" key="6">
    <source>
        <dbReference type="PROSITE" id="PS50888"/>
    </source>
</evidence>
<sequence>MNDYLSALRSMMPPSYVQRGDQASIVGGAINFVKELEQLLQSLEAHKRIKKESTEMESSSSSSSSSSLFSYFFTFPQYSTSSDDQSTGKKRSAIKADVEVTMVESHANLKILIRRQPKQLLKIVGGLYSLCLGILHINVTTTVDHMVLYSFSVKAEEECQLTSVNEIATAVYEMVGRIQDQTVPNIS</sequence>
<dbReference type="PANTHER" id="PTHR11969:SF89">
    <property type="entry name" value="TRANSCRIPTION FACTOR BHLH99"/>
    <property type="match status" value="1"/>
</dbReference>
<dbReference type="PANTHER" id="PTHR11969">
    <property type="entry name" value="MAX DIMERIZATION, MAD"/>
    <property type="match status" value="1"/>
</dbReference>
<name>B9TLL7_RICCO</name>
<comment type="subcellular location">
    <subcellularLocation>
        <location evidence="1">Nucleus</location>
    </subcellularLocation>
</comment>
<dbReference type="AlphaFoldDB" id="B9TLL7"/>
<reference evidence="8" key="1">
    <citation type="journal article" date="2010" name="Nat. Biotechnol.">
        <title>Draft genome sequence of the oilseed species Ricinus communis.</title>
        <authorList>
            <person name="Chan A.P."/>
            <person name="Crabtree J."/>
            <person name="Zhao Q."/>
            <person name="Lorenzi H."/>
            <person name="Orvis J."/>
            <person name="Puiu D."/>
            <person name="Melake-Berhan A."/>
            <person name="Jones K.M."/>
            <person name="Redman J."/>
            <person name="Chen G."/>
            <person name="Cahoon E.B."/>
            <person name="Gedil M."/>
            <person name="Stanke M."/>
            <person name="Haas B.J."/>
            <person name="Wortman J.R."/>
            <person name="Fraser-Liggett C.M."/>
            <person name="Ravel J."/>
            <person name="Rabinowicz P.D."/>
        </authorList>
    </citation>
    <scope>NUCLEOTIDE SEQUENCE [LARGE SCALE GENOMIC DNA]</scope>
    <source>
        <strain evidence="8">cv. Hale</strain>
    </source>
</reference>
<dbReference type="eggNOG" id="ENOG502QSWD">
    <property type="taxonomic scope" value="Eukaryota"/>
</dbReference>
<keyword evidence="3" id="KW-0238">DNA-binding</keyword>
<evidence type="ECO:0000256" key="2">
    <source>
        <dbReference type="ARBA" id="ARBA00023015"/>
    </source>
</evidence>
<evidence type="ECO:0000256" key="4">
    <source>
        <dbReference type="ARBA" id="ARBA00023163"/>
    </source>
</evidence>